<reference evidence="2" key="1">
    <citation type="submission" date="2016-11" db="EMBL/GenBank/DDBJ databases">
        <authorList>
            <person name="Varghese N."/>
            <person name="Submissions S."/>
        </authorList>
    </citation>
    <scope>NUCLEOTIDE SEQUENCE [LARGE SCALE GENOMIC DNA]</scope>
    <source>
        <strain evidence="2">DSM 11003</strain>
    </source>
</reference>
<sequence>MRIEVGDEGGGKSMDKCSICGKTYPETTLKKMVQISGRKAYLNQICPACQAIVLNNPSYYYLEEKSKKTTS</sequence>
<evidence type="ECO:0000313" key="2">
    <source>
        <dbReference type="Proteomes" id="UP000242329"/>
    </source>
</evidence>
<organism evidence="1 2">
    <name type="scientific">Thermosyntropha lipolytica DSM 11003</name>
    <dbReference type="NCBI Taxonomy" id="1123382"/>
    <lineage>
        <taxon>Bacteria</taxon>
        <taxon>Bacillati</taxon>
        <taxon>Bacillota</taxon>
        <taxon>Clostridia</taxon>
        <taxon>Eubacteriales</taxon>
        <taxon>Syntrophomonadaceae</taxon>
        <taxon>Thermosyntropha</taxon>
    </lineage>
</organism>
<accession>A0A1M5KIW4</accession>
<protein>
    <submittedName>
        <fullName evidence="1">Uncharacterized protein</fullName>
    </submittedName>
</protein>
<keyword evidence="2" id="KW-1185">Reference proteome</keyword>
<dbReference type="AlphaFoldDB" id="A0A1M5KIW4"/>
<dbReference type="STRING" id="1123382.SAMN02745221_00402"/>
<dbReference type="Proteomes" id="UP000242329">
    <property type="component" value="Unassembled WGS sequence"/>
</dbReference>
<dbReference type="RefSeq" id="WP_073089404.1">
    <property type="nucleotide sequence ID" value="NZ_FQWY01000005.1"/>
</dbReference>
<dbReference type="EMBL" id="FQWY01000005">
    <property type="protein sequence ID" value="SHG52786.1"/>
    <property type="molecule type" value="Genomic_DNA"/>
</dbReference>
<dbReference type="OrthoDB" id="2084316at2"/>
<evidence type="ECO:0000313" key="1">
    <source>
        <dbReference type="EMBL" id="SHG52786.1"/>
    </source>
</evidence>
<proteinExistence type="predicted"/>
<name>A0A1M5KIW4_9FIRM</name>
<gene>
    <name evidence="1" type="ORF">SAMN02745221_00402</name>
</gene>